<keyword evidence="2" id="KW-1185">Reference proteome</keyword>
<name>A0ACD3B5C0_9AGAR</name>
<proteinExistence type="predicted"/>
<accession>A0ACD3B5C0</accession>
<sequence length="117" mass="12997">MSTEFISTRVNSARLADYQGQMVRLACRVGKLSDGNATVVAADGGEVSILIGRLPVLEISDHFIEVIGKVENATTIRMLNLVNLGNELDLGLVNDTIEFIHDPKYYNRIFRPPEHEL</sequence>
<dbReference type="Proteomes" id="UP000308600">
    <property type="component" value="Unassembled WGS sequence"/>
</dbReference>
<gene>
    <name evidence="1" type="ORF">BDN72DRAFT_761521</name>
</gene>
<evidence type="ECO:0000313" key="1">
    <source>
        <dbReference type="EMBL" id="TFK73508.1"/>
    </source>
</evidence>
<reference evidence="1 2" key="1">
    <citation type="journal article" date="2019" name="Nat. Ecol. Evol.">
        <title>Megaphylogeny resolves global patterns of mushroom evolution.</title>
        <authorList>
            <person name="Varga T."/>
            <person name="Krizsan K."/>
            <person name="Foldi C."/>
            <person name="Dima B."/>
            <person name="Sanchez-Garcia M."/>
            <person name="Sanchez-Ramirez S."/>
            <person name="Szollosi G.J."/>
            <person name="Szarkandi J.G."/>
            <person name="Papp V."/>
            <person name="Albert L."/>
            <person name="Andreopoulos W."/>
            <person name="Angelini C."/>
            <person name="Antonin V."/>
            <person name="Barry K.W."/>
            <person name="Bougher N.L."/>
            <person name="Buchanan P."/>
            <person name="Buyck B."/>
            <person name="Bense V."/>
            <person name="Catcheside P."/>
            <person name="Chovatia M."/>
            <person name="Cooper J."/>
            <person name="Damon W."/>
            <person name="Desjardin D."/>
            <person name="Finy P."/>
            <person name="Geml J."/>
            <person name="Haridas S."/>
            <person name="Hughes K."/>
            <person name="Justo A."/>
            <person name="Karasinski D."/>
            <person name="Kautmanova I."/>
            <person name="Kiss B."/>
            <person name="Kocsube S."/>
            <person name="Kotiranta H."/>
            <person name="LaButti K.M."/>
            <person name="Lechner B.E."/>
            <person name="Liimatainen K."/>
            <person name="Lipzen A."/>
            <person name="Lukacs Z."/>
            <person name="Mihaltcheva S."/>
            <person name="Morgado L.N."/>
            <person name="Niskanen T."/>
            <person name="Noordeloos M.E."/>
            <person name="Ohm R.A."/>
            <person name="Ortiz-Santana B."/>
            <person name="Ovrebo C."/>
            <person name="Racz N."/>
            <person name="Riley R."/>
            <person name="Savchenko A."/>
            <person name="Shiryaev A."/>
            <person name="Soop K."/>
            <person name="Spirin V."/>
            <person name="Szebenyi C."/>
            <person name="Tomsovsky M."/>
            <person name="Tulloss R.E."/>
            <person name="Uehling J."/>
            <person name="Grigoriev I.V."/>
            <person name="Vagvolgyi C."/>
            <person name="Papp T."/>
            <person name="Martin F.M."/>
            <person name="Miettinen O."/>
            <person name="Hibbett D.S."/>
            <person name="Nagy L.G."/>
        </authorList>
    </citation>
    <scope>NUCLEOTIDE SEQUENCE [LARGE SCALE GENOMIC DNA]</scope>
    <source>
        <strain evidence="1 2">NL-1719</strain>
    </source>
</reference>
<organism evidence="1 2">
    <name type="scientific">Pluteus cervinus</name>
    <dbReference type="NCBI Taxonomy" id="181527"/>
    <lineage>
        <taxon>Eukaryota</taxon>
        <taxon>Fungi</taxon>
        <taxon>Dikarya</taxon>
        <taxon>Basidiomycota</taxon>
        <taxon>Agaricomycotina</taxon>
        <taxon>Agaricomycetes</taxon>
        <taxon>Agaricomycetidae</taxon>
        <taxon>Agaricales</taxon>
        <taxon>Pluteineae</taxon>
        <taxon>Pluteaceae</taxon>
        <taxon>Pluteus</taxon>
    </lineage>
</organism>
<protein>
    <submittedName>
        <fullName evidence="1">Replication factor A protein 3</fullName>
    </submittedName>
</protein>
<evidence type="ECO:0000313" key="2">
    <source>
        <dbReference type="Proteomes" id="UP000308600"/>
    </source>
</evidence>
<dbReference type="EMBL" id="ML208275">
    <property type="protein sequence ID" value="TFK73508.1"/>
    <property type="molecule type" value="Genomic_DNA"/>
</dbReference>